<evidence type="ECO:0000313" key="4">
    <source>
        <dbReference type="EMBL" id="UBO76527.1"/>
    </source>
</evidence>
<reference evidence="4" key="4">
    <citation type="submission" date="2021-08" db="EMBL/GenBank/DDBJ databases">
        <title>Whole genome sequence of Oryctes rhinoceros Nudivirus detected in Riau Province, Indonesia.</title>
        <authorList>
            <person name="Kurnia Y.W."/>
            <person name="Tanjung Z.A."/>
            <person name="Utomo C."/>
            <person name="Naim M."/>
            <person name="Situmorang E.C."/>
            <person name="Liwang T."/>
        </authorList>
    </citation>
    <scope>NUCLEOTIDE SEQUENCE</scope>
    <source>
        <strain evidence="4">LiboV</strain>
    </source>
</reference>
<organism evidence="2">
    <name type="scientific">Oryctes rhinoceros nudivirus</name>
    <dbReference type="NCBI Taxonomy" id="92521"/>
    <lineage>
        <taxon>Viruses</taxon>
        <taxon>Viruses incertae sedis</taxon>
        <taxon>Naldaviricetes</taxon>
        <taxon>Lefavirales</taxon>
        <taxon>Nudiviridae</taxon>
        <taxon>Alphanudivirus</taxon>
        <taxon>Alphanudivirus oryrhinocerotis</taxon>
    </lineage>
</organism>
<reference evidence="1 5" key="1">
    <citation type="journal article" date="2008" name="J. Virol. Methods">
        <title>Sequencing of the large dsDNA genome of Oryctes rhinoceros nudivirus using multiple displacement amplification of nanogram amounts of virus DNA.</title>
        <authorList>
            <person name="Wang Y."/>
            <person name="Kleespies R.G."/>
            <person name="Ramle M.B."/>
            <person name="Jehle J.A."/>
        </authorList>
    </citation>
    <scope>NUCLEOTIDE SEQUENCE [LARGE SCALE GENOMIC DNA]</scope>
    <source>
        <strain evidence="5">Isolate Oryctes rhinoceros/Malaysia/Ma07/2007</strain>
        <strain evidence="1">Ma07</strain>
    </source>
</reference>
<sequence length="263" mass="30410">MPKITELYTNLSNTSKYRYPREYATDIAYDQKELTLDGLTFTNIIITGIPDGVSPIANEALIERNTPRRLYIFSETPLTDQYLNMLDKFYGKVAYKIFTCDMPNTTLVSYPRNNFYLTNGQPSSISEFVEYRYLTQRHLLTNIAYDISTNFLYKLVLPEKPLLVIIMPKNFIRTGLKSGYFRFDNNIIVRVYSKYILSSELTEDDTHEVTSFSTDNLKLVSIIEKFFGRLGMHKIVSNSNDQLYGYDKFMTMVVGNVANVVLP</sequence>
<accession>B7SVD9</accession>
<evidence type="ECO:0000313" key="2">
    <source>
        <dbReference type="EMBL" id="QHG11350.1"/>
    </source>
</evidence>
<keyword evidence="5" id="KW-1185">Reference proteome</keyword>
<proteinExistence type="predicted"/>
<evidence type="ECO:0000313" key="5">
    <source>
        <dbReference type="Proteomes" id="UP000011785"/>
    </source>
</evidence>
<accession>A0A6B9QR32</accession>
<dbReference type="KEGG" id="vg:7047298"/>
<dbReference type="EMBL" id="MZ727584">
    <property type="protein sequence ID" value="UBO76527.1"/>
    <property type="molecule type" value="Genomic_DNA"/>
</dbReference>
<name>A0A6B9QR32_9VIRU</name>
<dbReference type="EMBL" id="MN623374">
    <property type="protein sequence ID" value="QHG11350.1"/>
    <property type="molecule type" value="Genomic_DNA"/>
</dbReference>
<dbReference type="EMBL" id="EU747721">
    <property type="protein sequence ID" value="ACH96248.1"/>
    <property type="molecule type" value="Genomic_DNA"/>
</dbReference>
<dbReference type="RefSeq" id="YP_002321429.1">
    <property type="nucleotide sequence ID" value="NC_011588.1"/>
</dbReference>
<dbReference type="Proteomes" id="UP000011785">
    <property type="component" value="Segment"/>
</dbReference>
<dbReference type="EMBL" id="MT150137">
    <property type="protein sequence ID" value="QKE59580.1"/>
    <property type="molecule type" value="Genomic_DNA"/>
</dbReference>
<reference evidence="2" key="2">
    <citation type="journal article" date="2020" name="J. ISSAAS">
        <title>Complete genome sequence of Oryctes rhinoceros Nudivirus isolated from Coconut Rhinoceros Beetle in the Solomon Islands.</title>
        <authorList>
            <person name="Etebari K."/>
            <person name="Filipovic I."/>
            <person name="Rasic G."/>
            <person name="Devine G.J."/>
            <person name="Tsatsia H."/>
            <person name="Furlong M.J."/>
        </authorList>
    </citation>
    <scope>NUCLEOTIDE SEQUENCE</scope>
    <source>
        <strain evidence="2">Solomon Islands</strain>
    </source>
</reference>
<protein>
    <submittedName>
        <fullName evidence="2">GrBNV_gp35-like protein</fullName>
    </submittedName>
</protein>
<evidence type="ECO:0000313" key="1">
    <source>
        <dbReference type="EMBL" id="ACH96248.1"/>
    </source>
</evidence>
<gene>
    <name evidence="2" type="ORF">SI_OrNV_gp118</name>
</gene>
<evidence type="ECO:0000313" key="3">
    <source>
        <dbReference type="EMBL" id="QKE59580.1"/>
    </source>
</evidence>
<reference evidence="3" key="3">
    <citation type="submission" date="2020-03" db="EMBL/GenBank/DDBJ databases">
        <title>Whole genome sequence of Oryctes rhinoceros Nudivirus isolated in Riau Province, Indonesia.</title>
        <authorList>
            <person name="Kurnia Y.W."/>
            <person name="Tanjung Z.A."/>
            <person name="Utomo C."/>
            <person name="Naim M."/>
            <person name="Situmorang E.C."/>
            <person name="Liwang T."/>
        </authorList>
    </citation>
    <scope>NUCLEOTIDE SEQUENCE</scope>
    <source>
        <strain evidence="3">LiboV</strain>
    </source>
</reference>
<dbReference type="OrthoDB" id="11531at10239"/>